<evidence type="ECO:0000313" key="1">
    <source>
        <dbReference type="EMBL" id="MFD2904393.1"/>
    </source>
</evidence>
<name>A0ABW5YVA2_9SPHI</name>
<dbReference type="RefSeq" id="WP_380920334.1">
    <property type="nucleotide sequence ID" value="NZ_JBHUPE010000004.1"/>
</dbReference>
<dbReference type="Proteomes" id="UP001597509">
    <property type="component" value="Unassembled WGS sequence"/>
</dbReference>
<reference evidence="2" key="1">
    <citation type="journal article" date="2019" name="Int. J. Syst. Evol. Microbiol.">
        <title>The Global Catalogue of Microorganisms (GCM) 10K type strain sequencing project: providing services to taxonomists for standard genome sequencing and annotation.</title>
        <authorList>
            <consortium name="The Broad Institute Genomics Platform"/>
            <consortium name="The Broad Institute Genome Sequencing Center for Infectious Disease"/>
            <person name="Wu L."/>
            <person name="Ma J."/>
        </authorList>
    </citation>
    <scope>NUCLEOTIDE SEQUENCE [LARGE SCALE GENOMIC DNA]</scope>
    <source>
        <strain evidence="2">KCTC 22209</strain>
    </source>
</reference>
<gene>
    <name evidence="1" type="ORF">ACFS6I_10690</name>
</gene>
<evidence type="ECO:0000313" key="2">
    <source>
        <dbReference type="Proteomes" id="UP001597509"/>
    </source>
</evidence>
<dbReference type="EMBL" id="JBHUPE010000004">
    <property type="protein sequence ID" value="MFD2904393.1"/>
    <property type="molecule type" value="Genomic_DNA"/>
</dbReference>
<organism evidence="1 2">
    <name type="scientific">Sphingobacterium anhuiense</name>
    <dbReference type="NCBI Taxonomy" id="493780"/>
    <lineage>
        <taxon>Bacteria</taxon>
        <taxon>Pseudomonadati</taxon>
        <taxon>Bacteroidota</taxon>
        <taxon>Sphingobacteriia</taxon>
        <taxon>Sphingobacteriales</taxon>
        <taxon>Sphingobacteriaceae</taxon>
        <taxon>Sphingobacterium</taxon>
    </lineage>
</organism>
<protein>
    <submittedName>
        <fullName evidence="1">Uncharacterized protein</fullName>
    </submittedName>
</protein>
<proteinExistence type="predicted"/>
<keyword evidence="2" id="KW-1185">Reference proteome</keyword>
<sequence length="77" mass="9017">MKSINYFLGLILCLFILEVCVLDRDVRQNVLVKGQILDSITGKVIPNAQITVFGWYRFGEEENYEKVDTFVECRWII</sequence>
<accession>A0ABW5YVA2</accession>
<comment type="caution">
    <text evidence="1">The sequence shown here is derived from an EMBL/GenBank/DDBJ whole genome shotgun (WGS) entry which is preliminary data.</text>
</comment>